<reference evidence="9 10" key="1">
    <citation type="submission" date="2009-02" db="EMBL/GenBank/DDBJ databases">
        <title>Sequencing of the draft genome and assembly of Dethiobacter alkaliphilus AHT 1.</title>
        <authorList>
            <consortium name="US DOE Joint Genome Institute (JGI-PGF)"/>
            <person name="Lucas S."/>
            <person name="Copeland A."/>
            <person name="Lapidus A."/>
            <person name="Glavina del Rio T."/>
            <person name="Dalin E."/>
            <person name="Tice H."/>
            <person name="Bruce D."/>
            <person name="Goodwin L."/>
            <person name="Pitluck S."/>
            <person name="Larimer F."/>
            <person name="Land M.L."/>
            <person name="Hauser L."/>
            <person name="Muyzer G."/>
        </authorList>
    </citation>
    <scope>NUCLEOTIDE SEQUENCE [LARGE SCALE GENOMIC DNA]</scope>
    <source>
        <strain evidence="9 10">AHT 1</strain>
    </source>
</reference>
<dbReference type="PROSITE" id="PS01330">
    <property type="entry name" value="PABS_1"/>
    <property type="match status" value="1"/>
</dbReference>
<evidence type="ECO:0000256" key="6">
    <source>
        <dbReference type="RuleBase" id="RU003836"/>
    </source>
</evidence>
<feature type="binding site" evidence="4">
    <location>
        <position position="31"/>
    </location>
    <ligand>
        <name>S-methyl-5'-thioadenosine</name>
        <dbReference type="ChEBI" id="CHEBI:17509"/>
    </ligand>
</feature>
<dbReference type="STRING" id="555088.DealDRAFT_1721"/>
<proteinExistence type="inferred from homology"/>
<dbReference type="NCBIfam" id="NF002010">
    <property type="entry name" value="PRK00811.1"/>
    <property type="match status" value="1"/>
</dbReference>
<dbReference type="InterPro" id="IPR029063">
    <property type="entry name" value="SAM-dependent_MTases_sf"/>
</dbReference>
<dbReference type="GO" id="GO:0008295">
    <property type="term" value="P:spermidine biosynthetic process"/>
    <property type="evidence" value="ECO:0007669"/>
    <property type="project" value="UniProtKB-UniRule"/>
</dbReference>
<dbReference type="PANTHER" id="PTHR11558:SF11">
    <property type="entry name" value="SPERMIDINE SYNTHASE"/>
    <property type="match status" value="1"/>
</dbReference>
<evidence type="ECO:0000256" key="7">
    <source>
        <dbReference type="RuleBase" id="RU003837"/>
    </source>
</evidence>
<dbReference type="Gene3D" id="3.40.50.150">
    <property type="entry name" value="Vaccinia Virus protein VP39"/>
    <property type="match status" value="1"/>
</dbReference>
<feature type="binding site" evidence="4">
    <location>
        <begin position="155"/>
        <end position="158"/>
    </location>
    <ligand>
        <name>spermidine</name>
        <dbReference type="ChEBI" id="CHEBI:57834"/>
    </ligand>
</feature>
<gene>
    <name evidence="4" type="primary">speE</name>
    <name evidence="9" type="ORF">DealDRAFT_1721</name>
</gene>
<evidence type="ECO:0000313" key="9">
    <source>
        <dbReference type="EMBL" id="EEG77598.1"/>
    </source>
</evidence>
<dbReference type="InterPro" id="IPR030373">
    <property type="entry name" value="PABS_CS"/>
</dbReference>
<protein>
    <recommendedName>
        <fullName evidence="4">Polyamine aminopropyltransferase</fullName>
    </recommendedName>
    <alternativeName>
        <fullName evidence="4">Putrescine aminopropyltransferase</fullName>
        <shortName evidence="4">PAPT</shortName>
    </alternativeName>
    <alternativeName>
        <fullName evidence="4">Spermidine synthase</fullName>
        <shortName evidence="4">SPDS</shortName>
        <shortName evidence="4">SPDSY</shortName>
        <ecNumber evidence="4">2.5.1.16</ecNumber>
    </alternativeName>
</protein>
<evidence type="ECO:0000256" key="2">
    <source>
        <dbReference type="ARBA" id="ARBA00022679"/>
    </source>
</evidence>
<dbReference type="GO" id="GO:0004766">
    <property type="term" value="F:spermidine synthase activity"/>
    <property type="evidence" value="ECO:0007669"/>
    <property type="project" value="UniProtKB-UniRule"/>
</dbReference>
<evidence type="ECO:0000259" key="8">
    <source>
        <dbReference type="PROSITE" id="PS51006"/>
    </source>
</evidence>
<accession>C0GGG8</accession>
<feature type="binding site" evidence="4">
    <location>
        <position position="62"/>
    </location>
    <ligand>
        <name>spermidine</name>
        <dbReference type="ChEBI" id="CHEBI:57834"/>
    </ligand>
</feature>
<dbReference type="GO" id="GO:0005829">
    <property type="term" value="C:cytosol"/>
    <property type="evidence" value="ECO:0007669"/>
    <property type="project" value="TreeGrafter"/>
</dbReference>
<feature type="binding site" evidence="4">
    <location>
        <begin position="137"/>
        <end position="138"/>
    </location>
    <ligand>
        <name>S-methyl-5'-thioadenosine</name>
        <dbReference type="ChEBI" id="CHEBI:17509"/>
    </ligand>
</feature>
<keyword evidence="10" id="KW-1185">Reference proteome</keyword>
<comment type="pathway">
    <text evidence="4">Amine and polyamine biosynthesis; spermidine biosynthesis; spermidine from putrescine: step 1/1.</text>
</comment>
<dbReference type="Gene3D" id="2.30.140.10">
    <property type="entry name" value="Spermidine synthase, tetramerisation domain"/>
    <property type="match status" value="1"/>
</dbReference>
<keyword evidence="2 4" id="KW-0808">Transferase</keyword>
<feature type="active site" description="Proton acceptor" evidence="4 5">
    <location>
        <position position="155"/>
    </location>
</feature>
<organism evidence="9 10">
    <name type="scientific">Dethiobacter alkaliphilus AHT 1</name>
    <dbReference type="NCBI Taxonomy" id="555088"/>
    <lineage>
        <taxon>Bacteria</taxon>
        <taxon>Bacillati</taxon>
        <taxon>Bacillota</taxon>
        <taxon>Dethiobacteria</taxon>
        <taxon>Dethiobacterales</taxon>
        <taxon>Dethiobacteraceae</taxon>
        <taxon>Dethiobacter</taxon>
    </lineage>
</organism>
<dbReference type="InterPro" id="IPR035246">
    <property type="entry name" value="Spermidine_synt_N"/>
</dbReference>
<feature type="domain" description="PABS" evidence="8">
    <location>
        <begin position="2"/>
        <end position="235"/>
    </location>
</feature>
<keyword evidence="4 7" id="KW-0745">Spermidine biosynthesis</keyword>
<feature type="binding site" evidence="4">
    <location>
        <position position="86"/>
    </location>
    <ligand>
        <name>spermidine</name>
        <dbReference type="ChEBI" id="CHEBI:57834"/>
    </ligand>
</feature>
<comment type="subunit">
    <text evidence="4">Homodimer or homotetramer.</text>
</comment>
<comment type="caution">
    <text evidence="9">The sequence shown here is derived from an EMBL/GenBank/DDBJ whole genome shotgun (WGS) entry which is preliminary data.</text>
</comment>
<dbReference type="UniPathway" id="UPA00248">
    <property type="reaction ID" value="UER00314"/>
</dbReference>
<dbReference type="Pfam" id="PF17284">
    <property type="entry name" value="Spermine_synt_N"/>
    <property type="match status" value="1"/>
</dbReference>
<dbReference type="InterPro" id="IPR037163">
    <property type="entry name" value="Spermidine_synt_N_sf"/>
</dbReference>
<sequence>MELWYTEKQTPNLGITCLVRETLCHIKTPFQDLAVIDTLQFGKMLVLDGMVQTTEQDEFVYHEMIAHIAMQAHPNPKDVLVVGGGDGGAIREVIKYDSVESATLVEIDEAVVEMSKKYLPGISVGLSDPRVNVLIADGIKHVKESVGKYDVILVDSTEPVGPAVGLFSQDFYAGIYRALKKDGMLVAQTESPFFNRDLIRSAYSRIKSVFPLTKLYLASIPTYPSGLWSFTVGSKCYEPEEGKQKPVETKYYNSAVHKGAFCLPNFVSELLEAEER</sequence>
<dbReference type="SUPFAM" id="SSF53335">
    <property type="entry name" value="S-adenosyl-L-methionine-dependent methyltransferases"/>
    <property type="match status" value="1"/>
</dbReference>
<dbReference type="EC" id="2.5.1.16" evidence="4"/>
<dbReference type="InterPro" id="IPR001045">
    <property type="entry name" value="Spermi_synthase"/>
</dbReference>
<dbReference type="Proteomes" id="UP000006443">
    <property type="component" value="Unassembled WGS sequence"/>
</dbReference>
<dbReference type="InterPro" id="IPR030374">
    <property type="entry name" value="PABS"/>
</dbReference>
<comment type="function">
    <text evidence="4">Catalyzes the irreversible transfer of a propylamine group from the amino donor S-adenosylmethioninamine (decarboxy-AdoMet) to putrescine (1,4-diaminobutane) to yield spermidine.</text>
</comment>
<comment type="catalytic activity">
    <reaction evidence="4 7">
        <text>S-adenosyl 3-(methylsulfanyl)propylamine + putrescine = S-methyl-5'-thioadenosine + spermidine + H(+)</text>
        <dbReference type="Rhea" id="RHEA:12721"/>
        <dbReference type="ChEBI" id="CHEBI:15378"/>
        <dbReference type="ChEBI" id="CHEBI:17509"/>
        <dbReference type="ChEBI" id="CHEBI:57443"/>
        <dbReference type="ChEBI" id="CHEBI:57834"/>
        <dbReference type="ChEBI" id="CHEBI:326268"/>
        <dbReference type="EC" id="2.5.1.16"/>
    </reaction>
</comment>
<dbReference type="CDD" id="cd02440">
    <property type="entry name" value="AdoMet_MTases"/>
    <property type="match status" value="1"/>
</dbReference>
<dbReference type="OrthoDB" id="9793120at2"/>
<dbReference type="HAMAP" id="MF_00198">
    <property type="entry name" value="Spermidine_synth"/>
    <property type="match status" value="1"/>
</dbReference>
<evidence type="ECO:0000256" key="4">
    <source>
        <dbReference type="HAMAP-Rule" id="MF_00198"/>
    </source>
</evidence>
<name>C0GGG8_DETAL</name>
<keyword evidence="3 4" id="KW-0620">Polyamine biosynthesis</keyword>
<evidence type="ECO:0000256" key="3">
    <source>
        <dbReference type="ARBA" id="ARBA00023115"/>
    </source>
</evidence>
<dbReference type="RefSeq" id="WP_008516626.1">
    <property type="nucleotide sequence ID" value="NZ_ACJM01000007.1"/>
</dbReference>
<dbReference type="AlphaFoldDB" id="C0GGG8"/>
<dbReference type="PROSITE" id="PS51006">
    <property type="entry name" value="PABS_2"/>
    <property type="match status" value="1"/>
</dbReference>
<evidence type="ECO:0000256" key="5">
    <source>
        <dbReference type="PROSITE-ProRule" id="PRU00354"/>
    </source>
</evidence>
<evidence type="ECO:0000256" key="1">
    <source>
        <dbReference type="ARBA" id="ARBA00007867"/>
    </source>
</evidence>
<dbReference type="NCBIfam" id="TIGR00417">
    <property type="entry name" value="speE"/>
    <property type="match status" value="1"/>
</dbReference>
<comment type="similarity">
    <text evidence="1 4 6">Belongs to the spermidine/spermine synthase family.</text>
</comment>
<dbReference type="PANTHER" id="PTHR11558">
    <property type="entry name" value="SPERMIDINE/SPERMINE SYNTHASE"/>
    <property type="match status" value="1"/>
</dbReference>
<feature type="binding site" evidence="4">
    <location>
        <position position="106"/>
    </location>
    <ligand>
        <name>S-methyl-5'-thioadenosine</name>
        <dbReference type="ChEBI" id="CHEBI:17509"/>
    </ligand>
</feature>
<dbReference type="Pfam" id="PF01564">
    <property type="entry name" value="Spermine_synth"/>
    <property type="match status" value="1"/>
</dbReference>
<evidence type="ECO:0000313" key="10">
    <source>
        <dbReference type="Proteomes" id="UP000006443"/>
    </source>
</evidence>
<feature type="binding site" evidence="4">
    <location>
        <position position="162"/>
    </location>
    <ligand>
        <name>S-methyl-5'-thioadenosine</name>
        <dbReference type="ChEBI" id="CHEBI:17509"/>
    </ligand>
</feature>
<dbReference type="eggNOG" id="COG0421">
    <property type="taxonomic scope" value="Bacteria"/>
</dbReference>
<dbReference type="EMBL" id="ACJM01000007">
    <property type="protein sequence ID" value="EEG77598.1"/>
    <property type="molecule type" value="Genomic_DNA"/>
</dbReference>